<feature type="chain" id="PRO_5003151906" description="DUF4920 domain-containing protein" evidence="1">
    <location>
        <begin position="21"/>
        <end position="156"/>
    </location>
</feature>
<keyword evidence="3" id="KW-1185">Reference proteome</keyword>
<evidence type="ECO:0000256" key="1">
    <source>
        <dbReference type="SAM" id="SignalP"/>
    </source>
</evidence>
<reference evidence="2 3" key="1">
    <citation type="journal article" date="2010" name="Stand. Genomic Sci.">
        <title>Complete genome sequence of Ferrimonas balearica type strain (PAT).</title>
        <authorList>
            <person name="Nolan M."/>
            <person name="Sikorski J."/>
            <person name="Davenport K."/>
            <person name="Lucas S."/>
            <person name="Glavina Del Rio T."/>
            <person name="Tice H."/>
            <person name="Cheng J."/>
            <person name="Goodwin L."/>
            <person name="Pitluck S."/>
            <person name="Liolios K."/>
            <person name="Ivanova N."/>
            <person name="Mavromatis K."/>
            <person name="Ovchinnikova G."/>
            <person name="Pati A."/>
            <person name="Chen A."/>
            <person name="Palaniappan K."/>
            <person name="Land M."/>
            <person name="Hauser L."/>
            <person name="Chang Y."/>
            <person name="Jeffries C."/>
            <person name="Tapia R."/>
            <person name="Brettin T."/>
            <person name="Detter J."/>
            <person name="Han C."/>
            <person name="Yasawong M."/>
            <person name="Rohde M."/>
            <person name="Tindall B."/>
            <person name="Goker M."/>
            <person name="Woyke T."/>
            <person name="Bristow J."/>
            <person name="Eisen J."/>
            <person name="Markowitz V."/>
            <person name="Hugenholtz P."/>
            <person name="Kyrpides N."/>
            <person name="Klenk H."/>
            <person name="Lapidus A."/>
        </authorList>
    </citation>
    <scope>NUCLEOTIDE SEQUENCE [LARGE SCALE GENOMIC DNA]</scope>
    <source>
        <strain evidence="3">DSM 9799 / CCM 4581 / KCTC 23876 / PAT</strain>
    </source>
</reference>
<dbReference type="OrthoDB" id="129527at2"/>
<evidence type="ECO:0000313" key="3">
    <source>
        <dbReference type="Proteomes" id="UP000006683"/>
    </source>
</evidence>
<dbReference type="Pfam" id="PF16267">
    <property type="entry name" value="DUF4920"/>
    <property type="match status" value="1"/>
</dbReference>
<dbReference type="Proteomes" id="UP000006683">
    <property type="component" value="Chromosome"/>
</dbReference>
<dbReference type="AlphaFoldDB" id="E1SU76"/>
<accession>E1SU76</accession>
<proteinExistence type="predicted"/>
<dbReference type="RefSeq" id="WP_013345515.1">
    <property type="nucleotide sequence ID" value="NC_014541.1"/>
</dbReference>
<name>E1SU76_FERBD</name>
<gene>
    <name evidence="2" type="ordered locus">Fbal_2006</name>
</gene>
<keyword evidence="1" id="KW-0732">Signal</keyword>
<feature type="signal peptide" evidence="1">
    <location>
        <begin position="1"/>
        <end position="20"/>
    </location>
</feature>
<protein>
    <recommendedName>
        <fullName evidence="4">DUF4920 domain-containing protein</fullName>
    </recommendedName>
</protein>
<dbReference type="EMBL" id="CP002209">
    <property type="protein sequence ID" value="ADN76209.1"/>
    <property type="molecule type" value="Genomic_DNA"/>
</dbReference>
<organism evidence="2 3">
    <name type="scientific">Ferrimonas balearica (strain DSM 9799 / CCM 4581 / KCTC 23876 / PAT)</name>
    <dbReference type="NCBI Taxonomy" id="550540"/>
    <lineage>
        <taxon>Bacteria</taxon>
        <taxon>Pseudomonadati</taxon>
        <taxon>Pseudomonadota</taxon>
        <taxon>Gammaproteobacteria</taxon>
        <taxon>Alteromonadales</taxon>
        <taxon>Ferrimonadaceae</taxon>
        <taxon>Ferrimonas</taxon>
    </lineage>
</organism>
<sequence>MKRLSHLLLSLLLISTTTWAGSAMTFGSGIDASTTVPLATLMASPDDFVGKTVTIEGEITAVCQKRGCWMTLASDPAYPDLRVKVKDGVMEFPVSAKGQRALATGTLQKMSWNLEQTRAFYAHQAEEQGTEFDPATITEPRVMYQLSPTGVEILAQ</sequence>
<dbReference type="InterPro" id="IPR032577">
    <property type="entry name" value="DUF4920"/>
</dbReference>
<dbReference type="HOGENOM" id="CLU_1674657_0_0_6"/>
<dbReference type="eggNOG" id="ENOG5032PHV">
    <property type="taxonomic scope" value="Bacteria"/>
</dbReference>
<evidence type="ECO:0008006" key="4">
    <source>
        <dbReference type="Google" id="ProtNLM"/>
    </source>
</evidence>
<dbReference type="STRING" id="550540.Fbal_2006"/>
<dbReference type="KEGG" id="fbl:Fbal_2006"/>
<evidence type="ECO:0000313" key="2">
    <source>
        <dbReference type="EMBL" id="ADN76209.1"/>
    </source>
</evidence>
<dbReference type="GeneID" id="67182216"/>